<evidence type="ECO:0000256" key="2">
    <source>
        <dbReference type="ARBA" id="ARBA00022490"/>
    </source>
</evidence>
<dbReference type="GO" id="GO:0005886">
    <property type="term" value="C:plasma membrane"/>
    <property type="evidence" value="ECO:0007669"/>
    <property type="project" value="TreeGrafter"/>
</dbReference>
<dbReference type="Gene3D" id="1.10.167.10">
    <property type="entry name" value="Regulator of G-protein Signalling 4, domain 2"/>
    <property type="match status" value="1"/>
</dbReference>
<dbReference type="InterPro" id="IPR016137">
    <property type="entry name" value="RGS"/>
</dbReference>
<keyword evidence="6" id="KW-0832">Ubl conjugation</keyword>
<keyword evidence="4 7" id="KW-0879">Wnt signaling pathway</keyword>
<reference evidence="12" key="1">
    <citation type="journal article" date="2023" name="bioRxiv">
        <title>Scaffold-level genome assemblies of two parasitoid biocontrol wasps reveal the parthenogenesis mechanism and an associated novel virus.</title>
        <authorList>
            <person name="Inwood S."/>
            <person name="Skelly J."/>
            <person name="Guhlin J."/>
            <person name="Harrop T."/>
            <person name="Goldson S."/>
            <person name="Dearden P."/>
        </authorList>
    </citation>
    <scope>NUCLEOTIDE SEQUENCE</scope>
    <source>
        <strain evidence="12">Lincoln</strain>
        <tissue evidence="12">Whole body</tissue>
    </source>
</reference>
<dbReference type="InterPro" id="IPR001158">
    <property type="entry name" value="DIX"/>
</dbReference>
<dbReference type="EMBL" id="JAQQBR010001834">
    <property type="protein sequence ID" value="KAK0162080.1"/>
    <property type="molecule type" value="Genomic_DNA"/>
</dbReference>
<dbReference type="Gene3D" id="2.40.240.130">
    <property type="match status" value="1"/>
</dbReference>
<dbReference type="PRINTS" id="PR01301">
    <property type="entry name" value="RGSPROTEIN"/>
</dbReference>
<keyword evidence="5" id="KW-0013">ADP-ribosylation</keyword>
<dbReference type="PROSITE" id="PS50841">
    <property type="entry name" value="DIX"/>
    <property type="match status" value="1"/>
</dbReference>
<comment type="subcellular location">
    <subcellularLocation>
        <location evidence="1">Cytoplasm</location>
    </subcellularLocation>
</comment>
<dbReference type="Pfam" id="PF00778">
    <property type="entry name" value="DIX"/>
    <property type="match status" value="1"/>
</dbReference>
<reference evidence="12" key="2">
    <citation type="submission" date="2023-03" db="EMBL/GenBank/DDBJ databases">
        <authorList>
            <person name="Inwood S.N."/>
            <person name="Skelly J.G."/>
            <person name="Guhlin J."/>
            <person name="Harrop T.W.R."/>
            <person name="Goldson S.G."/>
            <person name="Dearden P.K."/>
        </authorList>
    </citation>
    <scope>NUCLEOTIDE SEQUENCE</scope>
    <source>
        <strain evidence="12">Lincoln</strain>
        <tissue evidence="12">Whole body</tissue>
    </source>
</reference>
<keyword evidence="2" id="KW-0963">Cytoplasm</keyword>
<evidence type="ECO:0000256" key="1">
    <source>
        <dbReference type="ARBA" id="ARBA00004496"/>
    </source>
</evidence>
<proteinExistence type="predicted"/>
<feature type="domain" description="RGS" evidence="10">
    <location>
        <begin position="90"/>
        <end position="207"/>
    </location>
</feature>
<feature type="compositionally biased region" description="Low complexity" evidence="9">
    <location>
        <begin position="542"/>
        <end position="558"/>
    </location>
</feature>
<feature type="region of interest" description="Disordered" evidence="9">
    <location>
        <begin position="627"/>
        <end position="649"/>
    </location>
</feature>
<dbReference type="PROSITE" id="PS50132">
    <property type="entry name" value="RGS"/>
    <property type="match status" value="1"/>
</dbReference>
<dbReference type="GO" id="GO:0005737">
    <property type="term" value="C:cytoplasm"/>
    <property type="evidence" value="ECO:0007669"/>
    <property type="project" value="UniProtKB-SubCell"/>
</dbReference>
<gene>
    <name evidence="12" type="ORF">PV327_008445</name>
</gene>
<sequence length="830" mass="93536">MSGPRRNEARCFNENSPRPPVPGEETGCYMGRFRPQSPALTPRRSSLGFRASSSSCDASAPLGFEPEGCCGTDIMEGNGGELACIRWARNLHSLLQDPEGLDLFRKYLDQEGRQHANPLNFWFACEGLKEQRDPDRIHQLVKLIYRRFFQKSQLAIPDEVRKEATSRVKEGRADEKVFDAVQLEVERLINETTYPNFLHSEMYLQYVRACQNPDSAGYPSSSSSREMSLSCGPSLLPTLHEDTEFHTVHTSHSACETPGELRLTKDILMATQQTRAMDLRPKPEAFAGMYLQTGASPYHVPFSRVHAQYSSYNPVSRQDSELQSLSSDARTESDNMSLTDSSVDGMSIGRPRSSRKQYMRHCRAIKESASLNRDSMAHHTVIPRTQRVSRDLTQPLKPEVFAQILIDKLESVRRNRENQEKLERHLQESESMSGDLNNTILGAPKALADALREKLTIDDDNDQAILDQHVSRVWSDPTPSRSPGFASPRISHSPDRKRASAGHNYSRGYKQRKEKDVFSTFSIDSGNIHDFPEGNDFACASSISSSSSHLPKSKSVPSEYADSLHKPDLYLPGHEQRFRRSDVSRRSATKKSMAELTDSGVSVVSDVTASKDSRIQSWRNQTEKKIEGKHLRHGKKYGSRSGSLERANREEFGGRVQPFLGDPGMPLLPQPHTPTQLDEARRRLLEEDRARSMIAAGSGGNACTSSGSNRQRYPTVLKQTHETTTPGHNQCSAQSNQSTLRKSRQDMGDFTTVVFSFCDEQFPYRSRIPGHNVTLKQFKEFLPKKGSYRYFFKTECEDLDTKVIQEEITDDSEVLPLWEGKVMAQVKALE</sequence>
<evidence type="ECO:0000259" key="11">
    <source>
        <dbReference type="PROSITE" id="PS50841"/>
    </source>
</evidence>
<organism evidence="12 13">
    <name type="scientific">Microctonus hyperodae</name>
    <name type="common">Parasitoid wasp</name>
    <dbReference type="NCBI Taxonomy" id="165561"/>
    <lineage>
        <taxon>Eukaryota</taxon>
        <taxon>Metazoa</taxon>
        <taxon>Ecdysozoa</taxon>
        <taxon>Arthropoda</taxon>
        <taxon>Hexapoda</taxon>
        <taxon>Insecta</taxon>
        <taxon>Pterygota</taxon>
        <taxon>Neoptera</taxon>
        <taxon>Endopterygota</taxon>
        <taxon>Hymenoptera</taxon>
        <taxon>Apocrita</taxon>
        <taxon>Ichneumonoidea</taxon>
        <taxon>Braconidae</taxon>
        <taxon>Euphorinae</taxon>
        <taxon>Microctonus</taxon>
    </lineage>
</organism>
<dbReference type="InterPro" id="IPR036305">
    <property type="entry name" value="RGS_sf"/>
</dbReference>
<feature type="region of interest" description="Disordered" evidence="9">
    <location>
        <begin position="1"/>
        <end position="26"/>
    </location>
</feature>
<evidence type="ECO:0000256" key="3">
    <source>
        <dbReference type="ARBA" id="ARBA00022553"/>
    </source>
</evidence>
<dbReference type="GO" id="GO:0090090">
    <property type="term" value="P:negative regulation of canonical Wnt signaling pathway"/>
    <property type="evidence" value="ECO:0007669"/>
    <property type="project" value="InterPro"/>
</dbReference>
<dbReference type="GO" id="GO:0005634">
    <property type="term" value="C:nucleus"/>
    <property type="evidence" value="ECO:0007669"/>
    <property type="project" value="TreeGrafter"/>
</dbReference>
<feature type="domain" description="DIX" evidence="11">
    <location>
        <begin position="748"/>
        <end position="830"/>
    </location>
</feature>
<feature type="region of interest" description="Disordered" evidence="9">
    <location>
        <begin position="722"/>
        <end position="742"/>
    </location>
</feature>
<evidence type="ECO:0000313" key="12">
    <source>
        <dbReference type="EMBL" id="KAK0162080.1"/>
    </source>
</evidence>
<dbReference type="PANTHER" id="PTHR46102:SF2">
    <property type="entry name" value="AXIN"/>
    <property type="match status" value="1"/>
</dbReference>
<dbReference type="AlphaFoldDB" id="A0AA39F365"/>
<protein>
    <recommendedName>
        <fullName evidence="14">Axin</fullName>
    </recommendedName>
</protein>
<feature type="compositionally biased region" description="Polar residues" evidence="9">
    <location>
        <begin position="314"/>
        <end position="344"/>
    </location>
</feature>
<evidence type="ECO:0000313" key="13">
    <source>
        <dbReference type="Proteomes" id="UP001168972"/>
    </source>
</evidence>
<name>A0AA39F365_MICHY</name>
<dbReference type="GO" id="GO:0031625">
    <property type="term" value="F:ubiquitin protein ligase binding"/>
    <property type="evidence" value="ECO:0007669"/>
    <property type="project" value="TreeGrafter"/>
</dbReference>
<keyword evidence="3" id="KW-0597">Phosphoprotein</keyword>
<dbReference type="Pfam" id="PF00615">
    <property type="entry name" value="RGS"/>
    <property type="match status" value="1"/>
</dbReference>
<dbReference type="GO" id="GO:0048468">
    <property type="term" value="P:cell development"/>
    <property type="evidence" value="ECO:0007669"/>
    <property type="project" value="TreeGrafter"/>
</dbReference>
<dbReference type="GO" id="GO:0016055">
    <property type="term" value="P:Wnt signaling pathway"/>
    <property type="evidence" value="ECO:0007669"/>
    <property type="project" value="UniProtKB-KW"/>
</dbReference>
<dbReference type="CDD" id="cd11582">
    <property type="entry name" value="Axin_TNKS_binding"/>
    <property type="match status" value="1"/>
</dbReference>
<evidence type="ECO:0000256" key="6">
    <source>
        <dbReference type="ARBA" id="ARBA00022843"/>
    </source>
</evidence>
<dbReference type="InterPro" id="IPR043581">
    <property type="entry name" value="Axin-like"/>
</dbReference>
<evidence type="ECO:0000256" key="9">
    <source>
        <dbReference type="SAM" id="MobiDB-lite"/>
    </source>
</evidence>
<dbReference type="SMART" id="SM00315">
    <property type="entry name" value="RGS"/>
    <property type="match status" value="1"/>
</dbReference>
<accession>A0AA39F365</accession>
<dbReference type="PANTHER" id="PTHR46102">
    <property type="entry name" value="AXIN"/>
    <property type="match status" value="1"/>
</dbReference>
<evidence type="ECO:0000256" key="7">
    <source>
        <dbReference type="PROSITE-ProRule" id="PRU00069"/>
    </source>
</evidence>
<dbReference type="InterPro" id="IPR044926">
    <property type="entry name" value="RGS_subdomain_2"/>
</dbReference>
<evidence type="ECO:0008006" key="14">
    <source>
        <dbReference type="Google" id="ProtNLM"/>
    </source>
</evidence>
<feature type="coiled-coil region" evidence="8">
    <location>
        <begin position="402"/>
        <end position="432"/>
    </location>
</feature>
<dbReference type="InterPro" id="IPR038207">
    <property type="entry name" value="DIX_dom_sf"/>
</dbReference>
<dbReference type="Gene3D" id="1.10.196.10">
    <property type="match status" value="1"/>
</dbReference>
<evidence type="ECO:0000256" key="8">
    <source>
        <dbReference type="SAM" id="Coils"/>
    </source>
</evidence>
<keyword evidence="13" id="KW-1185">Reference proteome</keyword>
<keyword evidence="8" id="KW-0175">Coiled coil</keyword>
<dbReference type="GO" id="GO:0008013">
    <property type="term" value="F:beta-catenin binding"/>
    <property type="evidence" value="ECO:0007669"/>
    <property type="project" value="TreeGrafter"/>
</dbReference>
<dbReference type="GO" id="GO:0019901">
    <property type="term" value="F:protein kinase binding"/>
    <property type="evidence" value="ECO:0007669"/>
    <property type="project" value="TreeGrafter"/>
</dbReference>
<feature type="region of interest" description="Disordered" evidence="9">
    <location>
        <begin position="542"/>
        <end position="599"/>
    </location>
</feature>
<dbReference type="InterPro" id="IPR032101">
    <property type="entry name" value="Axin_TNKS-bd"/>
</dbReference>
<dbReference type="InterPro" id="IPR024066">
    <property type="entry name" value="RGS_subdom1/3"/>
</dbReference>
<dbReference type="SUPFAM" id="SSF54236">
    <property type="entry name" value="Ubiquitin-like"/>
    <property type="match status" value="1"/>
</dbReference>
<dbReference type="GO" id="GO:0032436">
    <property type="term" value="P:positive regulation of proteasomal ubiquitin-dependent protein catabolic process"/>
    <property type="evidence" value="ECO:0007669"/>
    <property type="project" value="TreeGrafter"/>
</dbReference>
<feature type="region of interest" description="Disordered" evidence="9">
    <location>
        <begin position="314"/>
        <end position="358"/>
    </location>
</feature>
<dbReference type="Pfam" id="PF08833">
    <property type="entry name" value="Axin_b-cat_bind"/>
    <property type="match status" value="1"/>
</dbReference>
<dbReference type="InterPro" id="IPR029071">
    <property type="entry name" value="Ubiquitin-like_domsf"/>
</dbReference>
<dbReference type="GO" id="GO:0060090">
    <property type="term" value="F:molecular adaptor activity"/>
    <property type="evidence" value="ECO:0007669"/>
    <property type="project" value="TreeGrafter"/>
</dbReference>
<evidence type="ECO:0000256" key="5">
    <source>
        <dbReference type="ARBA" id="ARBA00022765"/>
    </source>
</evidence>
<feature type="compositionally biased region" description="Basic and acidic residues" evidence="9">
    <location>
        <begin position="562"/>
        <end position="585"/>
    </location>
</feature>
<feature type="region of interest" description="Disordered" evidence="9">
    <location>
        <begin position="470"/>
        <end position="509"/>
    </location>
</feature>
<feature type="compositionally biased region" description="Basic and acidic residues" evidence="9">
    <location>
        <begin position="1"/>
        <end position="11"/>
    </location>
</feature>
<evidence type="ECO:0000256" key="4">
    <source>
        <dbReference type="ARBA" id="ARBA00022687"/>
    </source>
</evidence>
<evidence type="ECO:0000259" key="10">
    <source>
        <dbReference type="PROSITE" id="PS50132"/>
    </source>
</evidence>
<comment type="caution">
    <text evidence="12">The sequence shown here is derived from an EMBL/GenBank/DDBJ whole genome shotgun (WGS) entry which is preliminary data.</text>
</comment>
<dbReference type="InterPro" id="IPR014936">
    <property type="entry name" value="Axin_b-cat-bd"/>
</dbReference>
<dbReference type="GO" id="GO:0030877">
    <property type="term" value="C:beta-catenin destruction complex"/>
    <property type="evidence" value="ECO:0007669"/>
    <property type="project" value="TreeGrafter"/>
</dbReference>
<feature type="compositionally biased region" description="Polar residues" evidence="9">
    <location>
        <begin position="722"/>
        <end position="740"/>
    </location>
</feature>
<dbReference type="Proteomes" id="UP001168972">
    <property type="component" value="Unassembled WGS sequence"/>
</dbReference>
<dbReference type="SMART" id="SM00021">
    <property type="entry name" value="DAX"/>
    <property type="match status" value="1"/>
</dbReference>
<dbReference type="SUPFAM" id="SSF48097">
    <property type="entry name" value="Regulator of G-protein signaling, RGS"/>
    <property type="match status" value="1"/>
</dbReference>